<comment type="caution">
    <text evidence="2">The sequence shown here is derived from an EMBL/GenBank/DDBJ whole genome shotgun (WGS) entry which is preliminary data.</text>
</comment>
<evidence type="ECO:0000256" key="1">
    <source>
        <dbReference type="SAM" id="MobiDB-lite"/>
    </source>
</evidence>
<dbReference type="Proteomes" id="UP001054945">
    <property type="component" value="Unassembled WGS sequence"/>
</dbReference>
<proteinExistence type="predicted"/>
<feature type="compositionally biased region" description="Polar residues" evidence="1">
    <location>
        <begin position="121"/>
        <end position="138"/>
    </location>
</feature>
<dbReference type="AlphaFoldDB" id="A0AAV4VVM2"/>
<accession>A0AAV4VVM2</accession>
<reference evidence="2 3" key="1">
    <citation type="submission" date="2021-06" db="EMBL/GenBank/DDBJ databases">
        <title>Caerostris extrusa draft genome.</title>
        <authorList>
            <person name="Kono N."/>
            <person name="Arakawa K."/>
        </authorList>
    </citation>
    <scope>NUCLEOTIDE SEQUENCE [LARGE SCALE GENOMIC DNA]</scope>
</reference>
<gene>
    <name evidence="2" type="ORF">CEXT_743241</name>
</gene>
<feature type="region of interest" description="Disordered" evidence="1">
    <location>
        <begin position="118"/>
        <end position="138"/>
    </location>
</feature>
<dbReference type="EMBL" id="BPLR01015112">
    <property type="protein sequence ID" value="GIY73639.1"/>
    <property type="molecule type" value="Genomic_DNA"/>
</dbReference>
<evidence type="ECO:0000313" key="2">
    <source>
        <dbReference type="EMBL" id="GIY73639.1"/>
    </source>
</evidence>
<keyword evidence="3" id="KW-1185">Reference proteome</keyword>
<sequence>MHKNPSSLKGTASVLGIHTQTPISCHGTTREEMFLPYVIHPEGYESICCFLNIFLLCPTEKEQKECSFSLGHFTSFHAITRADENGNLISQLFRTSVAQNSKQNSPCTANYALHSLDEPNGNGQKLRTENSTSGYLQK</sequence>
<protein>
    <submittedName>
        <fullName evidence="2">Uncharacterized protein</fullName>
    </submittedName>
</protein>
<evidence type="ECO:0000313" key="3">
    <source>
        <dbReference type="Proteomes" id="UP001054945"/>
    </source>
</evidence>
<name>A0AAV4VVM2_CAEEX</name>
<organism evidence="2 3">
    <name type="scientific">Caerostris extrusa</name>
    <name type="common">Bark spider</name>
    <name type="synonym">Caerostris bankana</name>
    <dbReference type="NCBI Taxonomy" id="172846"/>
    <lineage>
        <taxon>Eukaryota</taxon>
        <taxon>Metazoa</taxon>
        <taxon>Ecdysozoa</taxon>
        <taxon>Arthropoda</taxon>
        <taxon>Chelicerata</taxon>
        <taxon>Arachnida</taxon>
        <taxon>Araneae</taxon>
        <taxon>Araneomorphae</taxon>
        <taxon>Entelegynae</taxon>
        <taxon>Araneoidea</taxon>
        <taxon>Araneidae</taxon>
        <taxon>Caerostris</taxon>
    </lineage>
</organism>